<dbReference type="OMA" id="WTTSARP"/>
<evidence type="ECO:0000313" key="2">
    <source>
        <dbReference type="EMBL" id="EAU81358.2"/>
    </source>
</evidence>
<dbReference type="GeneID" id="6017103"/>
<name>A8PCS1_COPC7</name>
<proteinExistence type="predicted"/>
<protein>
    <submittedName>
        <fullName evidence="2">Uncharacterized protein</fullName>
    </submittedName>
</protein>
<dbReference type="Proteomes" id="UP000001861">
    <property type="component" value="Unassembled WGS sequence"/>
</dbReference>
<dbReference type="OrthoDB" id="3351042at2759"/>
<dbReference type="RefSeq" id="XP_001840458.2">
    <property type="nucleotide sequence ID" value="XM_001840406.2"/>
</dbReference>
<dbReference type="AlphaFoldDB" id="A8PCS1"/>
<evidence type="ECO:0000313" key="3">
    <source>
        <dbReference type="Proteomes" id="UP000001861"/>
    </source>
</evidence>
<dbReference type="STRING" id="240176.A8PCS1"/>
<dbReference type="HOGENOM" id="CLU_034572_0_0_1"/>
<accession>A8PCS1</accession>
<dbReference type="InParanoid" id="A8PCS1"/>
<dbReference type="eggNOG" id="ENOG502S3RR">
    <property type="taxonomic scope" value="Eukaryota"/>
</dbReference>
<gene>
    <name evidence="2" type="ORF">CC1G_11615</name>
</gene>
<reference evidence="2 3" key="1">
    <citation type="journal article" date="2010" name="Proc. Natl. Acad. Sci. U.S.A.">
        <title>Insights into evolution of multicellular fungi from the assembled chromosomes of the mushroom Coprinopsis cinerea (Coprinus cinereus).</title>
        <authorList>
            <person name="Stajich J.E."/>
            <person name="Wilke S.K."/>
            <person name="Ahren D."/>
            <person name="Au C.H."/>
            <person name="Birren B.W."/>
            <person name="Borodovsky M."/>
            <person name="Burns C."/>
            <person name="Canback B."/>
            <person name="Casselton L.A."/>
            <person name="Cheng C.K."/>
            <person name="Deng J."/>
            <person name="Dietrich F.S."/>
            <person name="Fargo D.C."/>
            <person name="Farman M.L."/>
            <person name="Gathman A.C."/>
            <person name="Goldberg J."/>
            <person name="Guigo R."/>
            <person name="Hoegger P.J."/>
            <person name="Hooker J.B."/>
            <person name="Huggins A."/>
            <person name="James T.Y."/>
            <person name="Kamada T."/>
            <person name="Kilaru S."/>
            <person name="Kodira C."/>
            <person name="Kues U."/>
            <person name="Kupfer D."/>
            <person name="Kwan H.S."/>
            <person name="Lomsadze A."/>
            <person name="Li W."/>
            <person name="Lilly W.W."/>
            <person name="Ma L.J."/>
            <person name="Mackey A.J."/>
            <person name="Manning G."/>
            <person name="Martin F."/>
            <person name="Muraguchi H."/>
            <person name="Natvig D.O."/>
            <person name="Palmerini H."/>
            <person name="Ramesh M.A."/>
            <person name="Rehmeyer C.J."/>
            <person name="Roe B.A."/>
            <person name="Shenoy N."/>
            <person name="Stanke M."/>
            <person name="Ter-Hovhannisyan V."/>
            <person name="Tunlid A."/>
            <person name="Velagapudi R."/>
            <person name="Vision T.J."/>
            <person name="Zeng Q."/>
            <person name="Zolan M.E."/>
            <person name="Pukkila P.J."/>
        </authorList>
    </citation>
    <scope>NUCLEOTIDE SEQUENCE [LARGE SCALE GENOMIC DNA]</scope>
    <source>
        <strain evidence="3">Okayama-7 / 130 / ATCC MYA-4618 / FGSC 9003</strain>
    </source>
</reference>
<keyword evidence="3" id="KW-1185">Reference proteome</keyword>
<organism evidence="2 3">
    <name type="scientific">Coprinopsis cinerea (strain Okayama-7 / 130 / ATCC MYA-4618 / FGSC 9003)</name>
    <name type="common">Inky cap fungus</name>
    <name type="synonym">Hormographiella aspergillata</name>
    <dbReference type="NCBI Taxonomy" id="240176"/>
    <lineage>
        <taxon>Eukaryota</taxon>
        <taxon>Fungi</taxon>
        <taxon>Dikarya</taxon>
        <taxon>Basidiomycota</taxon>
        <taxon>Agaricomycotina</taxon>
        <taxon>Agaricomycetes</taxon>
        <taxon>Agaricomycetidae</taxon>
        <taxon>Agaricales</taxon>
        <taxon>Agaricineae</taxon>
        <taxon>Psathyrellaceae</taxon>
        <taxon>Coprinopsis</taxon>
    </lineage>
</organism>
<feature type="region of interest" description="Disordered" evidence="1">
    <location>
        <begin position="1"/>
        <end position="22"/>
    </location>
</feature>
<evidence type="ECO:0000256" key="1">
    <source>
        <dbReference type="SAM" id="MobiDB-lite"/>
    </source>
</evidence>
<dbReference type="VEuPathDB" id="FungiDB:CC1G_11615"/>
<comment type="caution">
    <text evidence="2">The sequence shown here is derived from an EMBL/GenBank/DDBJ whole genome shotgun (WGS) entry which is preliminary data.</text>
</comment>
<dbReference type="KEGG" id="cci:CC1G_11615"/>
<sequence length="496" mass="53534">MAQEISALGPIDPASIARPNDAAEDEKEAPWIVRKLIGSVTGRIVMSSYESLRAMGTSVVCLSPWGDSSPLLLPCIRFRDLAVHTVIVATGGMAAVAAPVMAPISEVAVATFGSTILVQLGLRGGFSLATKGANDLLISKPINKLIPIHSDVLETTGVKILTITLKFKLAMEDAALGFYRGSAHEDTSLFSSVMDYISVEKGWFSPYLFASARRPVIPRSMKPDVIFCHGPFLSGDYSIGETLLKESASVIHLCDPPKPAVEEKEKEDESFLDKLKIPALSNLFDRSRTPSPEPALAPVPPPPVPRRMVIVVVGLKPFRSMWSSSKRPEESVIKYILVNGCPSIVVPVKVGAPLLAWDTMTLEKLWDISLPVEGEEKSADGKFEGVVDTLCEYLDLCVDWDRVRVPESTEGTESDGEIEVVVSAEGGEDAKGTKGDGKSGLEPQVQLKDATLEEAKEALKDAITLLVAGAVRTKDSAEVKEEIDEDRSGIAMWRIP</sequence>
<dbReference type="EMBL" id="AACS02000011">
    <property type="protein sequence ID" value="EAU81358.2"/>
    <property type="molecule type" value="Genomic_DNA"/>
</dbReference>